<dbReference type="AlphaFoldDB" id="A0A2V5HPA7"/>
<keyword evidence="5" id="KW-1185">Reference proteome</keyword>
<feature type="domain" description="Thioesterase" evidence="3">
    <location>
        <begin position="76"/>
        <end position="154"/>
    </location>
</feature>
<keyword evidence="2" id="KW-0378">Hydrolase</keyword>
<evidence type="ECO:0000313" key="5">
    <source>
        <dbReference type="Proteomes" id="UP000248817"/>
    </source>
</evidence>
<dbReference type="Proteomes" id="UP000248817">
    <property type="component" value="Unassembled WGS sequence"/>
</dbReference>
<dbReference type="InterPro" id="IPR039298">
    <property type="entry name" value="ACOT13"/>
</dbReference>
<dbReference type="GO" id="GO:0047617">
    <property type="term" value="F:fatty acyl-CoA hydrolase activity"/>
    <property type="evidence" value="ECO:0007669"/>
    <property type="project" value="InterPro"/>
</dbReference>
<dbReference type="PANTHER" id="PTHR21660:SF1">
    <property type="entry name" value="ACYL-COENZYME A THIOESTERASE 13"/>
    <property type="match status" value="1"/>
</dbReference>
<proteinExistence type="inferred from homology"/>
<evidence type="ECO:0000256" key="1">
    <source>
        <dbReference type="ARBA" id="ARBA00008324"/>
    </source>
</evidence>
<dbReference type="SUPFAM" id="SSF54637">
    <property type="entry name" value="Thioesterase/thiol ester dehydrase-isomerase"/>
    <property type="match status" value="1"/>
</dbReference>
<dbReference type="EMBL" id="KZ825603">
    <property type="protein sequence ID" value="PYI26335.1"/>
    <property type="molecule type" value="Genomic_DNA"/>
</dbReference>
<dbReference type="CDD" id="cd03443">
    <property type="entry name" value="PaaI_thioesterase"/>
    <property type="match status" value="1"/>
</dbReference>
<protein>
    <submittedName>
        <fullName evidence="4">Thioesterase family protein</fullName>
    </submittedName>
</protein>
<sequence>MPKNIMSMSAPEDIANNFEKKVFWYSKLMGHQKLKETWDVTADHCHLRIESVVERPDASVTYRFVVTQSMCGPQMHLHGGCAATLVDNLTTVLIIAAATPGRFSDSGVSRNMRMTFLHPLPLGAEVRVVCRMVNLGRRMALTRAEFYDVGSGELCAIGVHEKVNMDREQGGRL</sequence>
<evidence type="ECO:0000259" key="3">
    <source>
        <dbReference type="Pfam" id="PF03061"/>
    </source>
</evidence>
<evidence type="ECO:0000313" key="4">
    <source>
        <dbReference type="EMBL" id="PYI26335.1"/>
    </source>
</evidence>
<dbReference type="Gene3D" id="3.10.129.10">
    <property type="entry name" value="Hotdog Thioesterase"/>
    <property type="match status" value="1"/>
</dbReference>
<dbReference type="InterPro" id="IPR029069">
    <property type="entry name" value="HotDog_dom_sf"/>
</dbReference>
<comment type="similarity">
    <text evidence="1">Belongs to the thioesterase PaaI family.</text>
</comment>
<organism evidence="4 5">
    <name type="scientific">Aspergillus indologenus CBS 114.80</name>
    <dbReference type="NCBI Taxonomy" id="1450541"/>
    <lineage>
        <taxon>Eukaryota</taxon>
        <taxon>Fungi</taxon>
        <taxon>Dikarya</taxon>
        <taxon>Ascomycota</taxon>
        <taxon>Pezizomycotina</taxon>
        <taxon>Eurotiomycetes</taxon>
        <taxon>Eurotiomycetidae</taxon>
        <taxon>Eurotiales</taxon>
        <taxon>Aspergillaceae</taxon>
        <taxon>Aspergillus</taxon>
        <taxon>Aspergillus subgen. Circumdati</taxon>
    </lineage>
</organism>
<dbReference type="Pfam" id="PF03061">
    <property type="entry name" value="4HBT"/>
    <property type="match status" value="1"/>
</dbReference>
<reference evidence="4 5" key="1">
    <citation type="submission" date="2018-02" db="EMBL/GenBank/DDBJ databases">
        <title>The genomes of Aspergillus section Nigri reveals drivers in fungal speciation.</title>
        <authorList>
            <consortium name="DOE Joint Genome Institute"/>
            <person name="Vesth T.C."/>
            <person name="Nybo J."/>
            <person name="Theobald S."/>
            <person name="Brandl J."/>
            <person name="Frisvad J.C."/>
            <person name="Nielsen K.F."/>
            <person name="Lyhne E.K."/>
            <person name="Kogle M.E."/>
            <person name="Kuo A."/>
            <person name="Riley R."/>
            <person name="Clum A."/>
            <person name="Nolan M."/>
            <person name="Lipzen A."/>
            <person name="Salamov A."/>
            <person name="Henrissat B."/>
            <person name="Wiebenga A."/>
            <person name="De vries R.P."/>
            <person name="Grigoriev I.V."/>
            <person name="Mortensen U.H."/>
            <person name="Andersen M.R."/>
            <person name="Baker S.E."/>
        </authorList>
    </citation>
    <scope>NUCLEOTIDE SEQUENCE [LARGE SCALE GENOMIC DNA]</scope>
    <source>
        <strain evidence="4 5">CBS 114.80</strain>
    </source>
</reference>
<dbReference type="PANTHER" id="PTHR21660">
    <property type="entry name" value="THIOESTERASE SUPERFAMILY MEMBER-RELATED"/>
    <property type="match status" value="1"/>
</dbReference>
<gene>
    <name evidence="4" type="ORF">BP00DRAFT_419797</name>
</gene>
<name>A0A2V5HPA7_9EURO</name>
<accession>A0A2V5HPA7</accession>
<evidence type="ECO:0000256" key="2">
    <source>
        <dbReference type="ARBA" id="ARBA00022801"/>
    </source>
</evidence>
<dbReference type="InterPro" id="IPR006683">
    <property type="entry name" value="Thioestr_dom"/>
</dbReference>